<feature type="non-terminal residue" evidence="1">
    <location>
        <position position="1"/>
    </location>
</feature>
<feature type="non-terminal residue" evidence="1">
    <location>
        <position position="78"/>
    </location>
</feature>
<gene>
    <name evidence="1" type="ORF">KUCAC02_010583</name>
</gene>
<dbReference type="EMBL" id="CM043805">
    <property type="protein sequence ID" value="KAI4805991.1"/>
    <property type="molecule type" value="Genomic_DNA"/>
</dbReference>
<evidence type="ECO:0000313" key="2">
    <source>
        <dbReference type="Proteomes" id="UP001057452"/>
    </source>
</evidence>
<accession>A0ACB9VZP9</accession>
<dbReference type="Proteomes" id="UP001057452">
    <property type="component" value="Chromosome 21"/>
</dbReference>
<sequence>TPVGRAGFSFSGKTQDEGSEMGKRRRLQRSHDDRDLRHEQGDCYCLSPVTEKELNTLRPPEMLKHLSDGLMVCICACV</sequence>
<name>A0ACB9VZP9_CHAAC</name>
<comment type="caution">
    <text evidence="1">The sequence shown here is derived from an EMBL/GenBank/DDBJ whole genome shotgun (WGS) entry which is preliminary data.</text>
</comment>
<evidence type="ECO:0000313" key="1">
    <source>
        <dbReference type="EMBL" id="KAI4805991.1"/>
    </source>
</evidence>
<reference evidence="1" key="1">
    <citation type="submission" date="2022-05" db="EMBL/GenBank/DDBJ databases">
        <title>Chromosome-level genome of Chaenocephalus aceratus.</title>
        <authorList>
            <person name="Park H."/>
        </authorList>
    </citation>
    <scope>NUCLEOTIDE SEQUENCE</scope>
    <source>
        <strain evidence="1">KU_202001</strain>
    </source>
</reference>
<organism evidence="1 2">
    <name type="scientific">Chaenocephalus aceratus</name>
    <name type="common">Blackfin icefish</name>
    <name type="synonym">Chaenichthys aceratus</name>
    <dbReference type="NCBI Taxonomy" id="36190"/>
    <lineage>
        <taxon>Eukaryota</taxon>
        <taxon>Metazoa</taxon>
        <taxon>Chordata</taxon>
        <taxon>Craniata</taxon>
        <taxon>Vertebrata</taxon>
        <taxon>Euteleostomi</taxon>
        <taxon>Actinopterygii</taxon>
        <taxon>Neopterygii</taxon>
        <taxon>Teleostei</taxon>
        <taxon>Neoteleostei</taxon>
        <taxon>Acanthomorphata</taxon>
        <taxon>Eupercaria</taxon>
        <taxon>Perciformes</taxon>
        <taxon>Notothenioidei</taxon>
        <taxon>Channichthyidae</taxon>
        <taxon>Chaenocephalus</taxon>
    </lineage>
</organism>
<keyword evidence="2" id="KW-1185">Reference proteome</keyword>
<protein>
    <submittedName>
        <fullName evidence="1">Uncharacterized protein</fullName>
    </submittedName>
</protein>
<proteinExistence type="predicted"/>